<dbReference type="PANTHER" id="PTHR33406">
    <property type="entry name" value="MEMBRANE PROTEIN MJ1562-RELATED"/>
    <property type="match status" value="1"/>
</dbReference>
<feature type="transmembrane region" description="Helical" evidence="6">
    <location>
        <begin position="231"/>
        <end position="250"/>
    </location>
</feature>
<keyword evidence="4 6" id="KW-1133">Transmembrane helix</keyword>
<reference evidence="8" key="1">
    <citation type="submission" date="2022-05" db="EMBL/GenBank/DDBJ databases">
        <title>Complete genome sequence of toluene-degrading Gulosibacter sediminis strain ACHW.36C.</title>
        <authorList>
            <person name="Wai A.C."/>
            <person name="Lai G.K."/>
            <person name="Griffin S.D."/>
            <person name="Leung F.C."/>
        </authorList>
    </citation>
    <scope>NUCLEOTIDE SEQUENCE [LARGE SCALE GENOMIC DNA]</scope>
    <source>
        <strain evidence="8">ACHW.36C</strain>
    </source>
</reference>
<gene>
    <name evidence="8" type="ORF">M3M28_02010</name>
</gene>
<comment type="subcellular location">
    <subcellularLocation>
        <location evidence="1">Cell membrane</location>
        <topology evidence="1">Multi-pass membrane protein</topology>
    </subcellularLocation>
</comment>
<evidence type="ECO:0000259" key="7">
    <source>
        <dbReference type="PROSITE" id="PS50156"/>
    </source>
</evidence>
<dbReference type="Gene3D" id="1.20.1640.10">
    <property type="entry name" value="Multidrug efflux transporter AcrB transmembrane domain"/>
    <property type="match status" value="2"/>
</dbReference>
<dbReference type="PROSITE" id="PS50156">
    <property type="entry name" value="SSD"/>
    <property type="match status" value="1"/>
</dbReference>
<dbReference type="Pfam" id="PF03176">
    <property type="entry name" value="MMPL"/>
    <property type="match status" value="2"/>
</dbReference>
<organism evidence="8">
    <name type="scientific">Gulosibacter sediminis</name>
    <dbReference type="NCBI Taxonomy" id="1729695"/>
    <lineage>
        <taxon>Bacteria</taxon>
        <taxon>Bacillati</taxon>
        <taxon>Actinomycetota</taxon>
        <taxon>Actinomycetes</taxon>
        <taxon>Micrococcales</taxon>
        <taxon>Microbacteriaceae</taxon>
        <taxon>Gulosibacter</taxon>
    </lineage>
</organism>
<feature type="transmembrane region" description="Helical" evidence="6">
    <location>
        <begin position="661"/>
        <end position="680"/>
    </location>
</feature>
<feature type="domain" description="SSD" evidence="7">
    <location>
        <begin position="181"/>
        <end position="328"/>
    </location>
</feature>
<feature type="transmembrane region" description="Helical" evidence="6">
    <location>
        <begin position="179"/>
        <end position="199"/>
    </location>
</feature>
<feature type="transmembrane region" description="Helical" evidence="6">
    <location>
        <begin position="20"/>
        <end position="38"/>
    </location>
</feature>
<evidence type="ECO:0000256" key="6">
    <source>
        <dbReference type="SAM" id="Phobius"/>
    </source>
</evidence>
<evidence type="ECO:0000256" key="3">
    <source>
        <dbReference type="ARBA" id="ARBA00022692"/>
    </source>
</evidence>
<keyword evidence="5 6" id="KW-0472">Membrane</keyword>
<evidence type="ECO:0000256" key="4">
    <source>
        <dbReference type="ARBA" id="ARBA00022989"/>
    </source>
</evidence>
<dbReference type="InterPro" id="IPR000731">
    <property type="entry name" value="SSD"/>
</dbReference>
<feature type="transmembrane region" description="Helical" evidence="6">
    <location>
        <begin position="271"/>
        <end position="294"/>
    </location>
</feature>
<dbReference type="EMBL" id="CP097160">
    <property type="protein sequence ID" value="UQN15270.1"/>
    <property type="molecule type" value="Genomic_DNA"/>
</dbReference>
<evidence type="ECO:0000313" key="8">
    <source>
        <dbReference type="EMBL" id="UQN15270.1"/>
    </source>
</evidence>
<evidence type="ECO:0000256" key="1">
    <source>
        <dbReference type="ARBA" id="ARBA00004651"/>
    </source>
</evidence>
<feature type="transmembrane region" description="Helical" evidence="6">
    <location>
        <begin position="300"/>
        <end position="326"/>
    </location>
</feature>
<feature type="transmembrane region" description="Helical" evidence="6">
    <location>
        <begin position="206"/>
        <end position="225"/>
    </location>
</feature>
<sequence>MALLLYRIGRFSFRHAWQVLVSWLVVFAAALGLGLGLGGQMNESFEIPGSESQDALDRLAQVFPEVAGLSAQVVIETTDGSSIDTHRDELAQVASDISDLEHVTQALDPYSEYATGTLSDDGEAAIIQVQFDTDMMDKLGDDKQNVVDIAETLEDDGLRVEFGGTLYQDITYGLTVTEAIGVAFAAIVLIVAFGSVLAAGLPLASALLAVGVTMGALLFVTRFVVVSNASPLLAVMIGIAVGIDYALFILSRHRNQLAKGMRVEESAATSVGTSGSAVTFAAATVMVALLGLLIVDIPFLSVMGVAAAGGVLMALLAALTLLPALFGLAGERLRPKEGSRVWRRETGENAKPTMGRRWVRLVLRAPIVFVILVIGVLGVTALPALHMETSLPSGKNEAEGATAREAYDMITDHFGEGSNGPMLVMLDITQMDNDTLVDDLAAIRDRVAAVPGVASAGDALPNPTVDSAIIQVIPTTGPADPETTKTVAALRALAAGIEADYNAVSSVTGSTAVQIDITDRLNGALLPFAGVVVGLSFILLALVFRSILVPLKAAVSFLLSAFAAFGVVVMVFQDGVLGTIMGIVPGPIISFLPVILLAIVFGLAMDYEVFLVSGMREAHVRGLEPREAIEEGFASAARVVTAAALIMFFVFVAFVPEGAGVIKVIALGLAVGIFFDAFLVRMTLVPALMALFGRHAWQLPKWLERNLPDLDIEGEHLREYRGRAEWAQQHHAAIAFEDLVVGSERAQFAPVTGEVHAGGVLVVRGEVAPRAVVAATFAGRVNPYGGRLHVLGRTLPGDGGALISRVAIADLGNLDDRARELSLGQLIGRHGAFGRTDLRTELPEHQVVSVIEDLDAALRSVGWDGPRLTAQTRLTSLDALGRAVALAGAAVVELPELLVLEVGALGFDFRAGALVARAVAAVQRLIRDDVTLVLTTGVAFDAAQLRELGREIEVINLVRAKSSPASANLDSSARKELHR</sequence>
<feature type="transmembrane region" description="Helical" evidence="6">
    <location>
        <begin position="551"/>
        <end position="572"/>
    </location>
</feature>
<accession>A0ABY4MXV8</accession>
<feature type="transmembrane region" description="Helical" evidence="6">
    <location>
        <begin position="592"/>
        <end position="612"/>
    </location>
</feature>
<proteinExistence type="predicted"/>
<name>A0ABY4MXV8_9MICO</name>
<dbReference type="InterPro" id="IPR050545">
    <property type="entry name" value="Mycobact_MmpL"/>
</dbReference>
<keyword evidence="3 6" id="KW-0812">Transmembrane</keyword>
<dbReference type="SUPFAM" id="SSF82866">
    <property type="entry name" value="Multidrug efflux transporter AcrB transmembrane domain"/>
    <property type="match status" value="2"/>
</dbReference>
<feature type="transmembrane region" description="Helical" evidence="6">
    <location>
        <begin position="633"/>
        <end position="655"/>
    </location>
</feature>
<feature type="transmembrane region" description="Helical" evidence="6">
    <location>
        <begin position="524"/>
        <end position="544"/>
    </location>
</feature>
<protein>
    <submittedName>
        <fullName evidence="8">MMPL family transporter</fullName>
    </submittedName>
</protein>
<keyword evidence="2" id="KW-1003">Cell membrane</keyword>
<evidence type="ECO:0000256" key="2">
    <source>
        <dbReference type="ARBA" id="ARBA00022475"/>
    </source>
</evidence>
<feature type="transmembrane region" description="Helical" evidence="6">
    <location>
        <begin position="361"/>
        <end position="385"/>
    </location>
</feature>
<evidence type="ECO:0000256" key="5">
    <source>
        <dbReference type="ARBA" id="ARBA00023136"/>
    </source>
</evidence>
<dbReference type="InterPro" id="IPR004869">
    <property type="entry name" value="MMPL_dom"/>
</dbReference>
<dbReference type="PANTHER" id="PTHR33406:SF13">
    <property type="entry name" value="MEMBRANE PROTEIN YDFJ"/>
    <property type="match status" value="1"/>
</dbReference>